<dbReference type="PRINTS" id="PR00411">
    <property type="entry name" value="PNDRDTASEI"/>
</dbReference>
<protein>
    <submittedName>
        <fullName evidence="8">FAD-dependent oxidoreductase</fullName>
    </submittedName>
</protein>
<evidence type="ECO:0000259" key="6">
    <source>
        <dbReference type="Pfam" id="PF07992"/>
    </source>
</evidence>
<evidence type="ECO:0000256" key="5">
    <source>
        <dbReference type="SAM" id="MobiDB-lite"/>
    </source>
</evidence>
<comment type="caution">
    <text evidence="8">The sequence shown here is derived from an EMBL/GenBank/DDBJ whole genome shotgun (WGS) entry which is preliminary data.</text>
</comment>
<feature type="compositionally biased region" description="Pro residues" evidence="5">
    <location>
        <begin position="455"/>
        <end position="465"/>
    </location>
</feature>
<dbReference type="InterPro" id="IPR028202">
    <property type="entry name" value="Reductase_C"/>
</dbReference>
<evidence type="ECO:0000259" key="7">
    <source>
        <dbReference type="Pfam" id="PF14759"/>
    </source>
</evidence>
<feature type="region of interest" description="Disordered" evidence="5">
    <location>
        <begin position="383"/>
        <end position="481"/>
    </location>
</feature>
<dbReference type="EMBL" id="JAAXLS010000065">
    <property type="protein sequence ID" value="NKQ58758.1"/>
    <property type="molecule type" value="Genomic_DNA"/>
</dbReference>
<dbReference type="Gene3D" id="3.50.50.60">
    <property type="entry name" value="FAD/NAD(P)-binding domain"/>
    <property type="match status" value="2"/>
</dbReference>
<dbReference type="Pfam" id="PF07992">
    <property type="entry name" value="Pyr_redox_2"/>
    <property type="match status" value="1"/>
</dbReference>
<evidence type="ECO:0000256" key="1">
    <source>
        <dbReference type="ARBA" id="ARBA00001974"/>
    </source>
</evidence>
<feature type="compositionally biased region" description="Low complexity" evidence="5">
    <location>
        <begin position="440"/>
        <end position="454"/>
    </location>
</feature>
<dbReference type="SUPFAM" id="SSF51905">
    <property type="entry name" value="FAD/NAD(P)-binding domain"/>
    <property type="match status" value="1"/>
</dbReference>
<dbReference type="PANTHER" id="PTHR43557:SF2">
    <property type="entry name" value="RIESKE DOMAIN-CONTAINING PROTEIN-RELATED"/>
    <property type="match status" value="1"/>
</dbReference>
<comment type="cofactor">
    <cofactor evidence="1">
        <name>FAD</name>
        <dbReference type="ChEBI" id="CHEBI:57692"/>
    </cofactor>
</comment>
<name>A0ABX1JG87_9PSEU</name>
<keyword evidence="4" id="KW-0560">Oxidoreductase</keyword>
<organism evidence="8 9">
    <name type="scientific">Amycolatopsis acididurans</name>
    <dbReference type="NCBI Taxonomy" id="2724524"/>
    <lineage>
        <taxon>Bacteria</taxon>
        <taxon>Bacillati</taxon>
        <taxon>Actinomycetota</taxon>
        <taxon>Actinomycetes</taxon>
        <taxon>Pseudonocardiales</taxon>
        <taxon>Pseudonocardiaceae</taxon>
        <taxon>Amycolatopsis</taxon>
    </lineage>
</organism>
<evidence type="ECO:0000256" key="3">
    <source>
        <dbReference type="ARBA" id="ARBA00022827"/>
    </source>
</evidence>
<dbReference type="InterPro" id="IPR016156">
    <property type="entry name" value="FAD/NAD-linked_Rdtase_dimer_sf"/>
</dbReference>
<feature type="compositionally biased region" description="Pro residues" evidence="5">
    <location>
        <begin position="412"/>
        <end position="432"/>
    </location>
</feature>
<feature type="domain" description="Reductase C-terminal" evidence="7">
    <location>
        <begin position="320"/>
        <end position="395"/>
    </location>
</feature>
<dbReference type="InterPro" id="IPR050446">
    <property type="entry name" value="FAD-oxidoreductase/Apoptosis"/>
</dbReference>
<evidence type="ECO:0000313" key="9">
    <source>
        <dbReference type="Proteomes" id="UP000715441"/>
    </source>
</evidence>
<evidence type="ECO:0000256" key="4">
    <source>
        <dbReference type="ARBA" id="ARBA00023002"/>
    </source>
</evidence>
<sequence>MTRQRAVIVGASHAGAQLAASLRQNRWDGEIVLIGDESALPYQRPPLSKAYLAGKHTLDELAIRNAAFYDKQRIELLQARVETIDRSLAQLTLHTRESLPYDNLALCTGTRPRRLDIPGADLDHVLYLRTATDVELIRAAATPGRHVVIIGGGYVGLECAASLRALGLQVTVLETAERVLQRVTAPEVSAFFTRIHRSEGVTIHTNAQVVALAGDTHVREVVLSDGTSIPADLVLVGIGVEPATELADAAGLAVDDGIVIDSQARTNDPAIVAAGDCTRYDDTHYGRRIRLESVANATEQAKTAAATLCGKANEISALPWFWSDQYDLKLQIAGLNTGYDEIILNGDPSTDRDFTCYYLRDGQLIAADCINRPRDFMTSKTAIAQRLPTERPTVAGTGTGTHNCFSSSATPRPSPTSPPAWIPPPVTSPSPPCSSGARCPTSSTTTPSSTFSTASPPPTPPPSPTPHTWSPATTTTSSPTT</sequence>
<feature type="compositionally biased region" description="Low complexity" evidence="5">
    <location>
        <begin position="466"/>
        <end position="481"/>
    </location>
</feature>
<keyword evidence="2" id="KW-0285">Flavoprotein</keyword>
<evidence type="ECO:0000256" key="2">
    <source>
        <dbReference type="ARBA" id="ARBA00022630"/>
    </source>
</evidence>
<dbReference type="PRINTS" id="PR00368">
    <property type="entry name" value="FADPNR"/>
</dbReference>
<feature type="domain" description="FAD/NAD(P)-binding" evidence="6">
    <location>
        <begin position="6"/>
        <end position="301"/>
    </location>
</feature>
<dbReference type="PANTHER" id="PTHR43557">
    <property type="entry name" value="APOPTOSIS-INDUCING FACTOR 1"/>
    <property type="match status" value="1"/>
</dbReference>
<reference evidence="8 9" key="1">
    <citation type="submission" date="2020-04" db="EMBL/GenBank/DDBJ databases">
        <title>Novel species.</title>
        <authorList>
            <person name="Teo W.F.A."/>
            <person name="Lipun K."/>
            <person name="Srisuk N."/>
            <person name="Duangmal K."/>
        </authorList>
    </citation>
    <scope>NUCLEOTIDE SEQUENCE [LARGE SCALE GENOMIC DNA]</scope>
    <source>
        <strain evidence="8 9">K13G38</strain>
    </source>
</reference>
<dbReference type="InterPro" id="IPR023753">
    <property type="entry name" value="FAD/NAD-binding_dom"/>
</dbReference>
<dbReference type="Proteomes" id="UP000715441">
    <property type="component" value="Unassembled WGS sequence"/>
</dbReference>
<dbReference type="SUPFAM" id="SSF55424">
    <property type="entry name" value="FAD/NAD-linked reductases, dimerisation (C-terminal) domain"/>
    <property type="match status" value="1"/>
</dbReference>
<dbReference type="Pfam" id="PF14759">
    <property type="entry name" value="Reductase_C"/>
    <property type="match status" value="1"/>
</dbReference>
<evidence type="ECO:0000313" key="8">
    <source>
        <dbReference type="EMBL" id="NKQ58758.1"/>
    </source>
</evidence>
<keyword evidence="9" id="KW-1185">Reference proteome</keyword>
<dbReference type="Gene3D" id="3.30.390.30">
    <property type="match status" value="1"/>
</dbReference>
<proteinExistence type="predicted"/>
<keyword evidence="3" id="KW-0274">FAD</keyword>
<dbReference type="InterPro" id="IPR036188">
    <property type="entry name" value="FAD/NAD-bd_sf"/>
</dbReference>
<gene>
    <name evidence="8" type="ORF">HFP15_38545</name>
</gene>
<accession>A0ABX1JG87</accession>
<dbReference type="RefSeq" id="WP_168522892.1">
    <property type="nucleotide sequence ID" value="NZ_JAAXLS010000065.1"/>
</dbReference>